<comment type="caution">
    <text evidence="9">The sequence shown here is derived from an EMBL/GenBank/DDBJ whole genome shotgun (WGS) entry which is preliminary data.</text>
</comment>
<dbReference type="PRINTS" id="PR01001">
    <property type="entry name" value="FADG3PDH"/>
</dbReference>
<dbReference type="InterPro" id="IPR006076">
    <property type="entry name" value="FAD-dep_OxRdtase"/>
</dbReference>
<dbReference type="GO" id="GO:0046168">
    <property type="term" value="P:glycerol-3-phosphate catabolic process"/>
    <property type="evidence" value="ECO:0007669"/>
    <property type="project" value="TreeGrafter"/>
</dbReference>
<comment type="cofactor">
    <cofactor evidence="1">
        <name>FAD</name>
        <dbReference type="ChEBI" id="CHEBI:57692"/>
    </cofactor>
</comment>
<dbReference type="GO" id="GO:0006071">
    <property type="term" value="P:glycerol metabolic process"/>
    <property type="evidence" value="ECO:0007669"/>
    <property type="project" value="UniProtKB-KW"/>
</dbReference>
<dbReference type="InterPro" id="IPR000447">
    <property type="entry name" value="G3P_DH_FAD-dep"/>
</dbReference>
<dbReference type="Gene3D" id="1.10.8.870">
    <property type="entry name" value="Alpha-glycerophosphate oxidase, cap domain"/>
    <property type="match status" value="1"/>
</dbReference>
<keyword evidence="5" id="KW-0274">FAD</keyword>
<dbReference type="PANTHER" id="PTHR11985:SF35">
    <property type="entry name" value="ANAEROBIC GLYCEROL-3-PHOSPHATE DEHYDROGENASE SUBUNIT A"/>
    <property type="match status" value="1"/>
</dbReference>
<reference evidence="9 10" key="1">
    <citation type="submission" date="2019-12" db="EMBL/GenBank/DDBJ databases">
        <title>Novel species isolated from a subtropical stream in China.</title>
        <authorList>
            <person name="Lu H."/>
        </authorList>
    </citation>
    <scope>NUCLEOTIDE SEQUENCE [LARGE SCALE GENOMIC DNA]</scope>
    <source>
        <strain evidence="9 10">FT127W</strain>
    </source>
</reference>
<evidence type="ECO:0000256" key="6">
    <source>
        <dbReference type="ARBA" id="ARBA00023002"/>
    </source>
</evidence>
<feature type="domain" description="Alpha-glycerophosphate oxidase C-terminal" evidence="8">
    <location>
        <begin position="414"/>
        <end position="514"/>
    </location>
</feature>
<dbReference type="Gene3D" id="3.50.50.60">
    <property type="entry name" value="FAD/NAD(P)-binding domain"/>
    <property type="match status" value="1"/>
</dbReference>
<name>A0A7X4KNA9_9BURK</name>
<dbReference type="SUPFAM" id="SSF51905">
    <property type="entry name" value="FAD/NAD(P)-binding domain"/>
    <property type="match status" value="1"/>
</dbReference>
<dbReference type="InterPro" id="IPR038299">
    <property type="entry name" value="DAO_C_sf"/>
</dbReference>
<dbReference type="PANTHER" id="PTHR11985">
    <property type="entry name" value="GLYCEROL-3-PHOSPHATE DEHYDROGENASE"/>
    <property type="match status" value="1"/>
</dbReference>
<evidence type="ECO:0000256" key="2">
    <source>
        <dbReference type="ARBA" id="ARBA00007330"/>
    </source>
</evidence>
<dbReference type="AlphaFoldDB" id="A0A7X4KNA9"/>
<organism evidence="9 10">
    <name type="scientific">Pseudoduganella aquatica</name>
    <dbReference type="NCBI Taxonomy" id="2660641"/>
    <lineage>
        <taxon>Bacteria</taxon>
        <taxon>Pseudomonadati</taxon>
        <taxon>Pseudomonadota</taxon>
        <taxon>Betaproteobacteria</taxon>
        <taxon>Burkholderiales</taxon>
        <taxon>Oxalobacteraceae</taxon>
        <taxon>Telluria group</taxon>
        <taxon>Pseudoduganella</taxon>
    </lineage>
</organism>
<dbReference type="InterPro" id="IPR031656">
    <property type="entry name" value="DAO_C"/>
</dbReference>
<evidence type="ECO:0000256" key="5">
    <source>
        <dbReference type="ARBA" id="ARBA00022827"/>
    </source>
</evidence>
<gene>
    <name evidence="9" type="ORF">GTP77_15370</name>
</gene>
<dbReference type="Pfam" id="PF01266">
    <property type="entry name" value="DAO"/>
    <property type="match status" value="1"/>
</dbReference>
<evidence type="ECO:0000256" key="3">
    <source>
        <dbReference type="ARBA" id="ARBA00022630"/>
    </source>
</evidence>
<dbReference type="InterPro" id="IPR036188">
    <property type="entry name" value="FAD/NAD-bd_sf"/>
</dbReference>
<dbReference type="GO" id="GO:0004368">
    <property type="term" value="F:glycerol-3-phosphate dehydrogenase (quinone) activity"/>
    <property type="evidence" value="ECO:0007669"/>
    <property type="project" value="InterPro"/>
</dbReference>
<keyword evidence="3" id="KW-0285">Flavoprotein</keyword>
<sequence length="534" mass="57749">MSAAASETTPAPHWQPGGRAALAELLARDWDLLIIGGGITGAGILLEASRRGLKALLVEQRDFAWGTSSRSSKLVHGGLRYLKEGKFSLTRESVHERESLLREAAGLVEPQSFAFGDYEGRKPGRRAFLAGLAIYDYMAGQRARHYYPRAEFLAIAPHISTEGLRGGMCYSDAKTDDARLVMRVLQEAQSLGGTAFNYLCVQSLLRSADGKVCGARLLDAPTGAAHEVRARVVVSATGAWADALRASGGKRLRPLRGSHLVLPAWRLPLAQAVSLMHPADGRPVFAFPWEGVTLAGTTDVDHSEDMNFEAAITRGEVDYLMAALRSQFPELDLQESDILATYAGVRPVIDSGQADPSKETREHALWLEDGLLTVTGGKLTTFRVIALDALRAAAPMLPGWHADLAPQSIFASTAALRRGQGLPAGQAERLQGRYGASAQALIGCAHEGELDLIPGTASIWAQLRWAARHESVQRLEDLLLRRLRIGLQLRAGGAAILPRARAICQPELGWDDARWDAEQAAYLALLNTHYSLPA</sequence>
<dbReference type="Pfam" id="PF16901">
    <property type="entry name" value="DAO_C"/>
    <property type="match status" value="1"/>
</dbReference>
<protein>
    <submittedName>
        <fullName evidence="9">FAD-dependent oxidoreductase</fullName>
    </submittedName>
</protein>
<evidence type="ECO:0000313" key="9">
    <source>
        <dbReference type="EMBL" id="MYN08710.1"/>
    </source>
</evidence>
<dbReference type="Proteomes" id="UP000450676">
    <property type="component" value="Unassembled WGS sequence"/>
</dbReference>
<evidence type="ECO:0000313" key="10">
    <source>
        <dbReference type="Proteomes" id="UP000450676"/>
    </source>
</evidence>
<dbReference type="EMBL" id="WWCU01000016">
    <property type="protein sequence ID" value="MYN08710.1"/>
    <property type="molecule type" value="Genomic_DNA"/>
</dbReference>
<keyword evidence="10" id="KW-1185">Reference proteome</keyword>
<keyword evidence="4" id="KW-0319">Glycerol metabolism</keyword>
<accession>A0A7X4KNA9</accession>
<feature type="domain" description="FAD dependent oxidoreductase" evidence="7">
    <location>
        <begin position="31"/>
        <end position="356"/>
    </location>
</feature>
<evidence type="ECO:0000256" key="1">
    <source>
        <dbReference type="ARBA" id="ARBA00001974"/>
    </source>
</evidence>
<keyword evidence="6" id="KW-0560">Oxidoreductase</keyword>
<evidence type="ECO:0000259" key="7">
    <source>
        <dbReference type="Pfam" id="PF01266"/>
    </source>
</evidence>
<proteinExistence type="inferred from homology"/>
<dbReference type="Gene3D" id="3.30.9.10">
    <property type="entry name" value="D-Amino Acid Oxidase, subunit A, domain 2"/>
    <property type="match status" value="1"/>
</dbReference>
<dbReference type="RefSeq" id="WP_161073029.1">
    <property type="nucleotide sequence ID" value="NZ_WWCU01000016.1"/>
</dbReference>
<evidence type="ECO:0000259" key="8">
    <source>
        <dbReference type="Pfam" id="PF16901"/>
    </source>
</evidence>
<comment type="similarity">
    <text evidence="2">Belongs to the FAD-dependent glycerol-3-phosphate dehydrogenase family.</text>
</comment>
<evidence type="ECO:0000256" key="4">
    <source>
        <dbReference type="ARBA" id="ARBA00022798"/>
    </source>
</evidence>